<dbReference type="RefSeq" id="WP_340518829.1">
    <property type="nucleotide sequence ID" value="NZ_JBBLXS010000199.1"/>
</dbReference>
<keyword evidence="2" id="KW-1185">Reference proteome</keyword>
<name>A0ABU8YPC5_9CYAN</name>
<organism evidence="1 2">
    <name type="scientific">Microcoleus anatoxicus PTRS2</name>
    <dbReference type="NCBI Taxonomy" id="2705321"/>
    <lineage>
        <taxon>Bacteria</taxon>
        <taxon>Bacillati</taxon>
        <taxon>Cyanobacteriota</taxon>
        <taxon>Cyanophyceae</taxon>
        <taxon>Oscillatoriophycideae</taxon>
        <taxon>Oscillatoriales</taxon>
        <taxon>Microcoleaceae</taxon>
        <taxon>Microcoleus</taxon>
        <taxon>Microcoleus anatoxicus</taxon>
    </lineage>
</organism>
<evidence type="ECO:0000313" key="1">
    <source>
        <dbReference type="EMBL" id="MEK0186279.1"/>
    </source>
</evidence>
<gene>
    <name evidence="1" type="ORF">WMG39_15675</name>
</gene>
<comment type="caution">
    <text evidence="1">The sequence shown here is derived from an EMBL/GenBank/DDBJ whole genome shotgun (WGS) entry which is preliminary data.</text>
</comment>
<reference evidence="1 2" key="1">
    <citation type="journal article" date="2020" name="Harmful Algae">
        <title>Molecular and morphological characterization of a novel dihydroanatoxin-a producing Microcoleus species (cyanobacteria) from the Russian River, California, USA.</title>
        <authorList>
            <person name="Conklin K.Y."/>
            <person name="Stancheva R."/>
            <person name="Otten T.G."/>
            <person name="Fadness R."/>
            <person name="Boyer G.L."/>
            <person name="Read B."/>
            <person name="Zhang X."/>
            <person name="Sheath R.G."/>
        </authorList>
    </citation>
    <scope>NUCLEOTIDE SEQUENCE [LARGE SCALE GENOMIC DNA]</scope>
    <source>
        <strain evidence="1 2">PTRS2</strain>
    </source>
</reference>
<dbReference type="Proteomes" id="UP001384579">
    <property type="component" value="Unassembled WGS sequence"/>
</dbReference>
<accession>A0ABU8YPC5</accession>
<evidence type="ECO:0000313" key="2">
    <source>
        <dbReference type="Proteomes" id="UP001384579"/>
    </source>
</evidence>
<protein>
    <submittedName>
        <fullName evidence="1">Uncharacterized protein</fullName>
    </submittedName>
</protein>
<sequence>MLNKIWQFLKQLIQRLFKTKPSNPPTPEKPQLPTLTDTEYEAKFMELLEGVNQSWSRGDVAGFLIAKRLKDAELATWLRRFGENLLANAESVDSEKMEIETRNIDENLNPNSSVASLQELACRLLLLSRIRDGELGNVARKISQEILARFPLPPQEDDGEKGMVIEAVFIGDGLGFYGEE</sequence>
<proteinExistence type="predicted"/>
<dbReference type="EMBL" id="JBBLXS010000199">
    <property type="protein sequence ID" value="MEK0186279.1"/>
    <property type="molecule type" value="Genomic_DNA"/>
</dbReference>